<dbReference type="AlphaFoldDB" id="A0A118K210"/>
<keyword evidence="1" id="KW-1133">Transmembrane helix</keyword>
<organism evidence="3 4">
    <name type="scientific">Cynara cardunculus var. scolymus</name>
    <name type="common">Globe artichoke</name>
    <name type="synonym">Cynara scolymus</name>
    <dbReference type="NCBI Taxonomy" id="59895"/>
    <lineage>
        <taxon>Eukaryota</taxon>
        <taxon>Viridiplantae</taxon>
        <taxon>Streptophyta</taxon>
        <taxon>Embryophyta</taxon>
        <taxon>Tracheophyta</taxon>
        <taxon>Spermatophyta</taxon>
        <taxon>Magnoliopsida</taxon>
        <taxon>eudicotyledons</taxon>
        <taxon>Gunneridae</taxon>
        <taxon>Pentapetalae</taxon>
        <taxon>asterids</taxon>
        <taxon>campanulids</taxon>
        <taxon>Asterales</taxon>
        <taxon>Asteraceae</taxon>
        <taxon>Carduoideae</taxon>
        <taxon>Cardueae</taxon>
        <taxon>Carduinae</taxon>
        <taxon>Cynara</taxon>
    </lineage>
</organism>
<dbReference type="InterPro" id="IPR005069">
    <property type="entry name" value="Nucl-diP-sugar_transferase"/>
</dbReference>
<dbReference type="STRING" id="59895.A0A118K210"/>
<proteinExistence type="predicted"/>
<reference evidence="3 4" key="1">
    <citation type="journal article" date="2016" name="Sci. Rep.">
        <title>The genome sequence of the outbreeding globe artichoke constructed de novo incorporating a phase-aware low-pass sequencing strategy of F1 progeny.</title>
        <authorList>
            <person name="Scaglione D."/>
            <person name="Reyes-Chin-Wo S."/>
            <person name="Acquadro A."/>
            <person name="Froenicke L."/>
            <person name="Portis E."/>
            <person name="Beitel C."/>
            <person name="Tirone M."/>
            <person name="Mauro R."/>
            <person name="Lo Monaco A."/>
            <person name="Mauromicale G."/>
            <person name="Faccioli P."/>
            <person name="Cattivelli L."/>
            <person name="Rieseberg L."/>
            <person name="Michelmore R."/>
            <person name="Lanteri S."/>
        </authorList>
    </citation>
    <scope>NUCLEOTIDE SEQUENCE [LARGE SCALE GENOMIC DNA]</scope>
    <source>
        <strain evidence="3">2C</strain>
    </source>
</reference>
<accession>A0A118K210</accession>
<dbReference type="Gramene" id="KVI03692">
    <property type="protein sequence ID" value="KVI03692"/>
    <property type="gene ID" value="Ccrd_018008"/>
</dbReference>
<protein>
    <submittedName>
        <fullName evidence="3">Nucleotide-diphospho-sugar transferase</fullName>
    </submittedName>
</protein>
<dbReference type="Pfam" id="PF03407">
    <property type="entry name" value="Nucleotid_trans"/>
    <property type="match status" value="1"/>
</dbReference>
<dbReference type="EMBL" id="LEKV01002334">
    <property type="protein sequence ID" value="KVI03692.1"/>
    <property type="molecule type" value="Genomic_DNA"/>
</dbReference>
<dbReference type="GO" id="GO:0080147">
    <property type="term" value="P:root hair cell development"/>
    <property type="evidence" value="ECO:0007669"/>
    <property type="project" value="InterPro"/>
</dbReference>
<feature type="domain" description="Nucleotide-diphospho-sugar transferase" evidence="2">
    <location>
        <begin position="244"/>
        <end position="447"/>
    </location>
</feature>
<evidence type="ECO:0000313" key="3">
    <source>
        <dbReference type="EMBL" id="KVI03692.1"/>
    </source>
</evidence>
<dbReference type="InterPro" id="IPR044290">
    <property type="entry name" value="RRA1/2/3"/>
</dbReference>
<keyword evidence="4" id="KW-1185">Reference proteome</keyword>
<keyword evidence="3" id="KW-0808">Transferase</keyword>
<feature type="transmembrane region" description="Helical" evidence="1">
    <location>
        <begin position="77"/>
        <end position="95"/>
    </location>
</feature>
<dbReference type="Proteomes" id="UP000243975">
    <property type="component" value="Unassembled WGS sequence"/>
</dbReference>
<comment type="caution">
    <text evidence="3">The sequence shown here is derived from an EMBL/GenBank/DDBJ whole genome shotgun (WGS) entry which is preliminary data.</text>
</comment>
<evidence type="ECO:0000313" key="4">
    <source>
        <dbReference type="Proteomes" id="UP000243975"/>
    </source>
</evidence>
<sequence length="459" mass="52588">MHSMGKSCRTKLLFGYTHLKTICSSASLCLGLRTCSDHLLPSEFYNCRSLANGFSTEIGTTTISMVSTTDSTRRSRITIAILVGVLLGCIFTFYYPHGLFVFYPPISVSGIAANSNSQMVSGKCESSKRINFLKAEFALSIQINSALQKQIRDLTEKLRLAEEKKHQVPKQVFVFGEQPKAGPFGTVKGLRTNPIVSPNESINSRLATILIRIAFQQELIVTLANSNAKEMLEFWFNNIKRLGISNYLVVALDQEIAKFCQENVFRLGRNHGVSRFKFRILREFLQLGYSVLFSDIDVIYLQNPFMYLRRDSDVESITDGHNNMTAYGYDDVFNEPSMGWARYAHSIRISVYYTGFFYIRATIPSIELLDHVFLRLSQEPKSWDQVVFNEELFYPSYPGCNGLYASKRTLDFLLFMNSKVLFEIVRKSSWLRMMVKPVIVHVNYYRDKLSILKGIKEYY</sequence>
<name>A0A118K210_CYNCS</name>
<dbReference type="GO" id="GO:0016757">
    <property type="term" value="F:glycosyltransferase activity"/>
    <property type="evidence" value="ECO:0007669"/>
    <property type="project" value="InterPro"/>
</dbReference>
<evidence type="ECO:0000259" key="2">
    <source>
        <dbReference type="Pfam" id="PF03407"/>
    </source>
</evidence>
<gene>
    <name evidence="3" type="ORF">Ccrd_018008</name>
</gene>
<feature type="non-terminal residue" evidence="3">
    <location>
        <position position="459"/>
    </location>
</feature>
<dbReference type="PANTHER" id="PTHR46581">
    <property type="entry name" value="ARABINOSYLTRANSFERASE RRA3"/>
    <property type="match status" value="1"/>
</dbReference>
<keyword evidence="1" id="KW-0472">Membrane</keyword>
<keyword evidence="1" id="KW-0812">Transmembrane</keyword>
<evidence type="ECO:0000256" key="1">
    <source>
        <dbReference type="SAM" id="Phobius"/>
    </source>
</evidence>
<dbReference type="PANTHER" id="PTHR46581:SF3">
    <property type="entry name" value="ARABINOSYLTRANSFERASE RRA3"/>
    <property type="match status" value="1"/>
</dbReference>